<dbReference type="Pfam" id="PF14340">
    <property type="entry name" value="DUF4395"/>
    <property type="match status" value="1"/>
</dbReference>
<evidence type="ECO:0000313" key="5">
    <source>
        <dbReference type="Proteomes" id="UP000291832"/>
    </source>
</evidence>
<feature type="transmembrane region" description="Helical" evidence="2">
    <location>
        <begin position="139"/>
        <end position="166"/>
    </location>
</feature>
<evidence type="ECO:0000256" key="2">
    <source>
        <dbReference type="SAM" id="Phobius"/>
    </source>
</evidence>
<dbReference type="RefSeq" id="WP_130452615.1">
    <property type="nucleotide sequence ID" value="NZ_QYAG01000004.1"/>
</dbReference>
<feature type="domain" description="DUF4395" evidence="3">
    <location>
        <begin position="18"/>
        <end position="168"/>
    </location>
</feature>
<dbReference type="Proteomes" id="UP000291832">
    <property type="component" value="Unassembled WGS sequence"/>
</dbReference>
<comment type="caution">
    <text evidence="4">The sequence shown here is derived from an EMBL/GenBank/DDBJ whole genome shotgun (WGS) entry which is preliminary data.</text>
</comment>
<accession>A0A4Q7U4M7</accession>
<dbReference type="InterPro" id="IPR025508">
    <property type="entry name" value="DUF4395"/>
</dbReference>
<evidence type="ECO:0000259" key="3">
    <source>
        <dbReference type="Pfam" id="PF14340"/>
    </source>
</evidence>
<sequence>MTKSSPDLAAGSRPPAGIDPRGPRVSAAVTAVLLLAVIYLALTGNSVSGTLPELSFGERASAPATLLLLVVAILFGWSLVSARTQPLGVLFRSLVQPRLAPPREWEDPRPPRFAQGVGLVVVSVGLALQLLGIPWGLPAAAAAAFIAAFLNAAIGLCLGCELYLLLARLRGGGAGAGAAERRV</sequence>
<feature type="region of interest" description="Disordered" evidence="1">
    <location>
        <begin position="1"/>
        <end position="23"/>
    </location>
</feature>
<feature type="transmembrane region" description="Helical" evidence="2">
    <location>
        <begin position="62"/>
        <end position="82"/>
    </location>
</feature>
<keyword evidence="5" id="KW-1185">Reference proteome</keyword>
<feature type="transmembrane region" description="Helical" evidence="2">
    <location>
        <begin position="113"/>
        <end position="133"/>
    </location>
</feature>
<dbReference type="AlphaFoldDB" id="A0A4Q7U4M7"/>
<keyword evidence="2" id="KW-1133">Transmembrane helix</keyword>
<feature type="transmembrane region" description="Helical" evidence="2">
    <location>
        <begin position="25"/>
        <end position="42"/>
    </location>
</feature>
<organism evidence="4 5">
    <name type="scientific">Leucobacter luti</name>
    <dbReference type="NCBI Taxonomy" id="340320"/>
    <lineage>
        <taxon>Bacteria</taxon>
        <taxon>Bacillati</taxon>
        <taxon>Actinomycetota</taxon>
        <taxon>Actinomycetes</taxon>
        <taxon>Micrococcales</taxon>
        <taxon>Microbacteriaceae</taxon>
        <taxon>Leucobacter</taxon>
    </lineage>
</organism>
<reference evidence="4 5" key="1">
    <citation type="journal article" date="2015" name="Stand. Genomic Sci.">
        <title>Genomic Encyclopedia of Bacterial and Archaeal Type Strains, Phase III: the genomes of soil and plant-associated and newly described type strains.</title>
        <authorList>
            <person name="Whitman W.B."/>
            <person name="Woyke T."/>
            <person name="Klenk H.P."/>
            <person name="Zhou Y."/>
            <person name="Lilburn T.G."/>
            <person name="Beck B.J."/>
            <person name="De Vos P."/>
            <person name="Vandamme P."/>
            <person name="Eisen J.A."/>
            <person name="Garrity G."/>
            <person name="Hugenholtz P."/>
            <person name="Kyrpides N.C."/>
        </authorList>
    </citation>
    <scope>NUCLEOTIDE SEQUENCE [LARGE SCALE GENOMIC DNA]</scope>
    <source>
        <strain evidence="4 5">RF6</strain>
    </source>
</reference>
<dbReference type="EMBL" id="SHKI01000002">
    <property type="protein sequence ID" value="RZT68651.1"/>
    <property type="molecule type" value="Genomic_DNA"/>
</dbReference>
<keyword evidence="2" id="KW-0812">Transmembrane</keyword>
<name>A0A4Q7U4M7_9MICO</name>
<protein>
    <submittedName>
        <fullName evidence="4">Uncharacterized protein DUF4395</fullName>
    </submittedName>
</protein>
<gene>
    <name evidence="4" type="ORF">EV139_0377</name>
</gene>
<dbReference type="OrthoDB" id="345402at2"/>
<evidence type="ECO:0000313" key="4">
    <source>
        <dbReference type="EMBL" id="RZT68651.1"/>
    </source>
</evidence>
<proteinExistence type="predicted"/>
<keyword evidence="2" id="KW-0472">Membrane</keyword>
<evidence type="ECO:0000256" key="1">
    <source>
        <dbReference type="SAM" id="MobiDB-lite"/>
    </source>
</evidence>